<evidence type="ECO:0000313" key="2">
    <source>
        <dbReference type="EnsemblMetazoa" id="GAUT042269-PA"/>
    </source>
</evidence>
<sequence length="611" mass="68337">MVLELKSKTQPSTLSLSARLRFFSSLSDTSIRSSGSYSRGSPPYSSIDSSSNGSSCTYLTTQRNTGSTGSFNSLTSTPMDYTSTMALESPSVSFQEIVRHRPLSLQLTPTGHEHNSLPSYDHADAASAVIKPDIVKTSPFLQGKISNKTDPVSSIIEQPITPTSMLTPTMKRIKLKIIGKLMLPRTFQSNDRNNNIDKESKLVVSDDDDTVTENGFDCSESEISMPPKKIGKIKSLFIENCNQLPQRQTLPSSNKYMKMDLKSPPYNMLGSLENSMTNGHFNALPDNNNSNAKLNSADNKSEQHHSDESSNDSGKENIDVLVVNEHTKSVVETRRKFSRKPPNSNNNNNNNNNNNSNNSNNSNNNSNNNQSLNHGNLTSHSRPLSQQLNTNSMIENGKSSLPNNPLSSNKFAKYFGETMTTERQKSHGNFTSHSRSLSQQLSSNSVIENGKTSFPNNQLPNKFAKYFGETMTAERQIRTTLTKSKSFSSTNTKLVPDVCQVKPQTPRNDIIKESYDVRRTPSIQTTSQRSFASLRKGHLWSNCTPMQQHSRRGIKRRSPVYQKVTNYDQIIVTEDELKNADQAFDEICRTMNESEIQQFSEEFDKLFKNIL</sequence>
<proteinExistence type="predicted"/>
<dbReference type="Proteomes" id="UP000078200">
    <property type="component" value="Unassembled WGS sequence"/>
</dbReference>
<feature type="compositionally biased region" description="Polar residues" evidence="1">
    <location>
        <begin position="370"/>
        <end position="383"/>
    </location>
</feature>
<dbReference type="VEuPathDB" id="VectorBase:GAUT042269"/>
<keyword evidence="3" id="KW-1185">Reference proteome</keyword>
<feature type="compositionally biased region" description="Polar residues" evidence="1">
    <location>
        <begin position="272"/>
        <end position="298"/>
    </location>
</feature>
<feature type="compositionally biased region" description="Basic and acidic residues" evidence="1">
    <location>
        <begin position="325"/>
        <end position="335"/>
    </location>
</feature>
<feature type="region of interest" description="Disordered" evidence="1">
    <location>
        <begin position="29"/>
        <end position="72"/>
    </location>
</feature>
<reference evidence="2" key="1">
    <citation type="submission" date="2020-05" db="UniProtKB">
        <authorList>
            <consortium name="EnsemblMetazoa"/>
        </authorList>
    </citation>
    <scope>IDENTIFICATION</scope>
    <source>
        <strain evidence="2">TTRI</strain>
    </source>
</reference>
<feature type="compositionally biased region" description="Low complexity" evidence="1">
    <location>
        <begin position="29"/>
        <end position="55"/>
    </location>
</feature>
<evidence type="ECO:0000313" key="3">
    <source>
        <dbReference type="Proteomes" id="UP000078200"/>
    </source>
</evidence>
<dbReference type="AlphaFoldDB" id="A0A1A9VN45"/>
<name>A0A1A9VN45_GLOAU</name>
<evidence type="ECO:0000256" key="1">
    <source>
        <dbReference type="SAM" id="MobiDB-lite"/>
    </source>
</evidence>
<feature type="compositionally biased region" description="Polar residues" evidence="1">
    <location>
        <begin position="56"/>
        <end position="72"/>
    </location>
</feature>
<accession>A0A1A9VN45</accession>
<protein>
    <submittedName>
        <fullName evidence="2">Uncharacterized protein</fullName>
    </submittedName>
</protein>
<feature type="compositionally biased region" description="Basic and acidic residues" evidence="1">
    <location>
        <begin position="299"/>
        <end position="318"/>
    </location>
</feature>
<feature type="region of interest" description="Disordered" evidence="1">
    <location>
        <begin position="270"/>
        <end position="383"/>
    </location>
</feature>
<dbReference type="EnsemblMetazoa" id="GAUT042269-RA">
    <property type="protein sequence ID" value="GAUT042269-PA"/>
    <property type="gene ID" value="GAUT042269"/>
</dbReference>
<feature type="compositionally biased region" description="Low complexity" evidence="1">
    <location>
        <begin position="343"/>
        <end position="369"/>
    </location>
</feature>
<organism evidence="2 3">
    <name type="scientific">Glossina austeni</name>
    <name type="common">Savannah tsetse fly</name>
    <dbReference type="NCBI Taxonomy" id="7395"/>
    <lineage>
        <taxon>Eukaryota</taxon>
        <taxon>Metazoa</taxon>
        <taxon>Ecdysozoa</taxon>
        <taxon>Arthropoda</taxon>
        <taxon>Hexapoda</taxon>
        <taxon>Insecta</taxon>
        <taxon>Pterygota</taxon>
        <taxon>Neoptera</taxon>
        <taxon>Endopterygota</taxon>
        <taxon>Diptera</taxon>
        <taxon>Brachycera</taxon>
        <taxon>Muscomorpha</taxon>
        <taxon>Hippoboscoidea</taxon>
        <taxon>Glossinidae</taxon>
        <taxon>Glossina</taxon>
    </lineage>
</organism>